<dbReference type="Proteomes" id="UP000177408">
    <property type="component" value="Unassembled WGS sequence"/>
</dbReference>
<dbReference type="InterPro" id="IPR036179">
    <property type="entry name" value="Ig-like_dom_sf"/>
</dbReference>
<dbReference type="InterPro" id="IPR007110">
    <property type="entry name" value="Ig-like_dom"/>
</dbReference>
<name>A0A1G1YXF6_9BACT</name>
<gene>
    <name evidence="2" type="ORF">A3H67_00600</name>
</gene>
<dbReference type="InterPro" id="IPR003599">
    <property type="entry name" value="Ig_sub"/>
</dbReference>
<comment type="caution">
    <text evidence="2">The sequence shown here is derived from an EMBL/GenBank/DDBJ whole genome shotgun (WGS) entry which is preliminary data.</text>
</comment>
<feature type="domain" description="Ig-like" evidence="1">
    <location>
        <begin position="96"/>
        <end position="191"/>
    </location>
</feature>
<protein>
    <recommendedName>
        <fullName evidence="1">Ig-like domain-containing protein</fullName>
    </recommendedName>
</protein>
<dbReference type="AlphaFoldDB" id="A0A1G1YXF6"/>
<evidence type="ECO:0000313" key="2">
    <source>
        <dbReference type="EMBL" id="OGY57028.1"/>
    </source>
</evidence>
<evidence type="ECO:0000259" key="1">
    <source>
        <dbReference type="PROSITE" id="PS50835"/>
    </source>
</evidence>
<dbReference type="InterPro" id="IPR013783">
    <property type="entry name" value="Ig-like_fold"/>
</dbReference>
<dbReference type="PROSITE" id="PS50835">
    <property type="entry name" value="IG_LIKE"/>
    <property type="match status" value="2"/>
</dbReference>
<dbReference type="EMBL" id="MHIR01000040">
    <property type="protein sequence ID" value="OGY57028.1"/>
    <property type="molecule type" value="Genomic_DNA"/>
</dbReference>
<evidence type="ECO:0000313" key="3">
    <source>
        <dbReference type="Proteomes" id="UP000177408"/>
    </source>
</evidence>
<sequence>MGADVTIGSPTSAGLHEQYTGVGNDVTVYVSAAGAGLTYQWRKGGVDIAGATDSGLTLANVVLADAGTYDCVVSGTCGLPATTLPVTVAIYDPLTGTPILPIFECPLGTISLMAIPVGGKTPYTYEWFADYGVGPMLLQDGASPGGGVIAGAGTLPVLGAANLTITNAGALDAADYSCSVNDAPLINDPDI</sequence>
<dbReference type="Gene3D" id="2.60.40.10">
    <property type="entry name" value="Immunoglobulins"/>
    <property type="match status" value="1"/>
</dbReference>
<reference evidence="2 3" key="1">
    <citation type="journal article" date="2016" name="Nat. Commun.">
        <title>Thousands of microbial genomes shed light on interconnected biogeochemical processes in an aquifer system.</title>
        <authorList>
            <person name="Anantharaman K."/>
            <person name="Brown C.T."/>
            <person name="Hug L.A."/>
            <person name="Sharon I."/>
            <person name="Castelle C.J."/>
            <person name="Probst A.J."/>
            <person name="Thomas B.C."/>
            <person name="Singh A."/>
            <person name="Wilkins M.J."/>
            <person name="Karaoz U."/>
            <person name="Brodie E.L."/>
            <person name="Williams K.H."/>
            <person name="Hubbard S.S."/>
            <person name="Banfield J.F."/>
        </authorList>
    </citation>
    <scope>NUCLEOTIDE SEQUENCE [LARGE SCALE GENOMIC DNA]</scope>
</reference>
<dbReference type="SMART" id="SM00409">
    <property type="entry name" value="IG"/>
    <property type="match status" value="1"/>
</dbReference>
<proteinExistence type="predicted"/>
<organism evidence="2 3">
    <name type="scientific">Candidatus Buchananbacteria bacterium RIFCSPLOWO2_02_FULL_46_11b</name>
    <dbReference type="NCBI Taxonomy" id="1797548"/>
    <lineage>
        <taxon>Bacteria</taxon>
        <taxon>Candidatus Buchananiibacteriota</taxon>
    </lineage>
</organism>
<accession>A0A1G1YXF6</accession>
<dbReference type="SUPFAM" id="SSF48726">
    <property type="entry name" value="Immunoglobulin"/>
    <property type="match status" value="1"/>
</dbReference>
<feature type="domain" description="Ig-like" evidence="1">
    <location>
        <begin position="10"/>
        <end position="87"/>
    </location>
</feature>